<organism evidence="2 6">
    <name type="scientific">Mycobacteroides chelonae</name>
    <name type="common">Mycobacterium chelonae</name>
    <dbReference type="NCBI Taxonomy" id="1774"/>
    <lineage>
        <taxon>Bacteria</taxon>
        <taxon>Bacillati</taxon>
        <taxon>Actinomycetota</taxon>
        <taxon>Actinomycetes</taxon>
        <taxon>Mycobacteriales</taxon>
        <taxon>Mycobacteriaceae</taxon>
        <taxon>Mycobacteroides</taxon>
    </lineage>
</organism>
<accession>A0A1S1KW82</accession>
<dbReference type="Gene3D" id="3.30.110.190">
    <property type="match status" value="1"/>
</dbReference>
<dbReference type="Proteomes" id="UP000179441">
    <property type="component" value="Unassembled WGS sequence"/>
</dbReference>
<dbReference type="Proteomes" id="UP000180113">
    <property type="component" value="Unassembled WGS sequence"/>
</dbReference>
<dbReference type="InterPro" id="IPR025506">
    <property type="entry name" value="Abi_alpha"/>
</dbReference>
<dbReference type="EMBL" id="MLIS01000001">
    <property type="protein sequence ID" value="OHU78983.1"/>
    <property type="molecule type" value="Genomic_DNA"/>
</dbReference>
<evidence type="ECO:0000313" key="6">
    <source>
        <dbReference type="Proteomes" id="UP000180043"/>
    </source>
</evidence>
<gene>
    <name evidence="1" type="ORF">BKG62_15650</name>
    <name evidence="2" type="ORF">BKG82_12315</name>
    <name evidence="3" type="ORF">BKG84_11885</name>
    <name evidence="4" type="ORF">FJK96_25360</name>
</gene>
<evidence type="ECO:0000313" key="8">
    <source>
        <dbReference type="Proteomes" id="UP000317728"/>
    </source>
</evidence>
<evidence type="ECO:0000313" key="4">
    <source>
        <dbReference type="EMBL" id="QDF73164.1"/>
    </source>
</evidence>
<evidence type="ECO:0000313" key="7">
    <source>
        <dbReference type="Proteomes" id="UP000180113"/>
    </source>
</evidence>
<reference evidence="5 6" key="2">
    <citation type="submission" date="2016-10" db="EMBL/GenBank/DDBJ databases">
        <title>Evaluation of Human, Veterinary and Environmental Mycobacterium chelonae Isolates by Core Genome Phylogenomic Analysis, Targeted Gene Comparison, and Anti-microbial Susceptibility Patterns: A Tale of Mistaken Identities.</title>
        <authorList>
            <person name="Fogelson S.B."/>
            <person name="Camus A.C."/>
            <person name="Lorenz W."/>
            <person name="Vasireddy R."/>
            <person name="Vasireddy S."/>
            <person name="Smith T."/>
            <person name="Brown-Elliott B.A."/>
            <person name="Wallace R.J.Jr."/>
            <person name="Hasan N.A."/>
            <person name="Reischl U."/>
            <person name="Sanchez S."/>
        </authorList>
    </citation>
    <scope>NUCLEOTIDE SEQUENCE [LARGE SCALE GENOMIC DNA]</scope>
    <source>
        <strain evidence="2 6">15515</strain>
        <strain evidence="3 5">15518</strain>
    </source>
</reference>
<evidence type="ECO:0000313" key="3">
    <source>
        <dbReference type="EMBL" id="OHU78983.1"/>
    </source>
</evidence>
<proteinExistence type="predicted"/>
<dbReference type="Proteomes" id="UP000180043">
    <property type="component" value="Unassembled WGS sequence"/>
</dbReference>
<name>A0A1S1KW82_MYCCH</name>
<keyword evidence="5" id="KW-1185">Reference proteome</keyword>
<evidence type="ECO:0000313" key="5">
    <source>
        <dbReference type="Proteomes" id="UP000179441"/>
    </source>
</evidence>
<evidence type="ECO:0000313" key="1">
    <source>
        <dbReference type="EMBL" id="OHT52207.1"/>
    </source>
</evidence>
<dbReference type="EMBL" id="MLIQ01000013">
    <property type="protein sequence ID" value="OHU58350.1"/>
    <property type="molecule type" value="Genomic_DNA"/>
</dbReference>
<dbReference type="EMBL" id="MLHW01000009">
    <property type="protein sequence ID" value="OHT52207.1"/>
    <property type="molecule type" value="Genomic_DNA"/>
</dbReference>
<dbReference type="Proteomes" id="UP000317728">
    <property type="component" value="Chromosome"/>
</dbReference>
<reference evidence="1 7" key="1">
    <citation type="submission" date="2016-10" db="EMBL/GenBank/DDBJ databases">
        <title>Evaluation of Human, Animal and Environmental Mycobacterium chelonae Isolates by Core Genome Phylogenomic Analysis, Targeted Gene Comparison, and Anti-microbial Susceptibility Patterns: A Tale of Mistaken Identities.</title>
        <authorList>
            <person name="Fogelson S.B."/>
            <person name="Camus A.C."/>
            <person name="Lorenz W."/>
            <person name="Vasireddy R."/>
            <person name="Vasireddy S."/>
            <person name="Smith T."/>
            <person name="Brown-Elliott B.A."/>
            <person name="Wallace R.J.Jr."/>
            <person name="Hasan N.A."/>
            <person name="Reischl U."/>
            <person name="Sanchez S."/>
        </authorList>
    </citation>
    <scope>NUCLEOTIDE SEQUENCE [LARGE SCALE GENOMIC DNA]</scope>
    <source>
        <strain evidence="1 7">42895</strain>
    </source>
</reference>
<dbReference type="AlphaFoldDB" id="A0A1S1KW82"/>
<dbReference type="Pfam" id="PF14337">
    <property type="entry name" value="Abi_alpha"/>
    <property type="match status" value="1"/>
</dbReference>
<evidence type="ECO:0000313" key="2">
    <source>
        <dbReference type="EMBL" id="OHU58350.1"/>
    </source>
</evidence>
<sequence>MTDNTPVPAHNNRELRPDRVVQGVAMLAAKTWWRGVKWSADIATTTGTKIIDDVRAGRSATDIALSATEHVLGAVRDALQLPANDSAGITLAKPQRPAPSRVTIDITESGSADCDELRRRGAELLRRSADVTDVEDTHPAYARIINQLAPDEARILRFLAAHGAQPVVDVRTSRPFDVGSEMIAEGLSMVAERSGCRYTDRNNAYTNNLVRLGLVRASPESVAAERYQVLEVQPDVVAACRRAGRAHKTVRRSIHLTPFGEDFCRAVIPSDPSVGDDL</sequence>
<reference evidence="4 8" key="3">
    <citation type="submission" date="2019-06" db="EMBL/GenBank/DDBJ databases">
        <title>Whole geneome sequnce of Mycobacteroides chelonae M77 isolated from bovine milk from Meghalaya, India.</title>
        <authorList>
            <person name="Vise E."/>
            <person name="Das S."/>
            <person name="Garg A."/>
            <person name="Ghatak S."/>
            <person name="Shakuntala I."/>
            <person name="Milton A.A.P."/>
            <person name="Karam A."/>
            <person name="Sanjukta R."/>
            <person name="Puro K."/>
            <person name="Sen A."/>
        </authorList>
    </citation>
    <scope>NUCLEOTIDE SEQUENCE [LARGE SCALE GENOMIC DNA]</scope>
    <source>
        <strain evidence="4 8">M77</strain>
    </source>
</reference>
<dbReference type="RefSeq" id="WP_030097667.1">
    <property type="nucleotide sequence ID" value="NZ_CP041150.1"/>
</dbReference>
<dbReference type="EMBL" id="CP041150">
    <property type="protein sequence ID" value="QDF73164.1"/>
    <property type="molecule type" value="Genomic_DNA"/>
</dbReference>
<protein>
    <submittedName>
        <fullName evidence="4">DUF4393 domain-containing protein</fullName>
    </submittedName>
</protein>